<keyword evidence="7 9" id="KW-0560">Oxidoreductase</keyword>
<dbReference type="PANTHER" id="PTHR23429">
    <property type="entry name" value="GLUCOSE-6-PHOSPHATE 1-DEHYDROGENASE G6PD"/>
    <property type="match status" value="1"/>
</dbReference>
<feature type="domain" description="Glucose-6-phosphate dehydrogenase C-terminal" evidence="11">
    <location>
        <begin position="209"/>
        <end position="488"/>
    </location>
</feature>
<dbReference type="Gene3D" id="3.30.360.10">
    <property type="entry name" value="Dihydrodipicolinate Reductase, domain 2"/>
    <property type="match status" value="1"/>
</dbReference>
<keyword evidence="13" id="KW-1185">Reference proteome</keyword>
<dbReference type="PROSITE" id="PS00069">
    <property type="entry name" value="G6P_DEHYDROGENASE"/>
    <property type="match status" value="1"/>
</dbReference>
<reference evidence="12 13" key="1">
    <citation type="journal article" date="2016" name="Mol. Biol. Evol.">
        <title>Genome-Wide Survey of Gut Fungi (Harpellales) Reveals the First Horizontally Transferred Ubiquitin Gene from a Mosquito Host.</title>
        <authorList>
            <person name="Wang Y."/>
            <person name="White M.M."/>
            <person name="Kvist S."/>
            <person name="Moncalvo J.M."/>
        </authorList>
    </citation>
    <scope>NUCLEOTIDE SEQUENCE [LARGE SCALE GENOMIC DNA]</scope>
    <source>
        <strain evidence="12 13">ALG-7-W6</strain>
    </source>
</reference>
<dbReference type="GO" id="GO:0004345">
    <property type="term" value="F:glucose-6-phosphate dehydrogenase activity"/>
    <property type="evidence" value="ECO:0007669"/>
    <property type="project" value="UniProtKB-EC"/>
</dbReference>
<proteinExistence type="inferred from homology"/>
<evidence type="ECO:0000256" key="7">
    <source>
        <dbReference type="ARBA" id="ARBA00023002"/>
    </source>
</evidence>
<comment type="similarity">
    <text evidence="2 9">Belongs to the glucose-6-phosphate dehydrogenase family.</text>
</comment>
<dbReference type="OrthoDB" id="60984at2759"/>
<sequence length="520" mass="59536">MSTFESRDHANEKHYVSTIVVVFGASGDLAHKKTFPALFQLFQAKLLPENFRIIGYARSLLERDVFVKKATSYIKAPADQVASFMEICEYMHGSYDNAEDFVKLRENIEAGEEKASSHKMERTSDNILKNRLRIYYMALPPSVFLPVSENVRKIVYNPEVENHLVVEKPFGFDQESSRVLNSQISKDWLEAEIFRTDHYLGKEMVKNIMALRFANTFYEAVWNKEHISNVQITFREPFGTEGRGGYFDQFGIIRDVMQNHLMQVLSILAMEQPASLNAEDVRDSKTAVLKCIPPIVLEETLLGQYTKSVDGTKPGYLDDDTVNKESNTPTFAEVAIHIDNDRWRGVPFIMKAAKAVDVAKVIVRIQFKDIEHSIIPKLARNELVIQISPEDKIYLKTIVKEPGLSSKLTLSDLNLSYSAVFDDSLIPEPYASLLLDVIGTDHSNFVRADELDEAWRIFTPILKRIENEKIVPLPYPYGSRGPEGESDFHIRFGHYKPRQLDYKWFSPEDRSGKYDANNKL</sequence>
<dbReference type="GO" id="GO:0050661">
    <property type="term" value="F:NADP binding"/>
    <property type="evidence" value="ECO:0007669"/>
    <property type="project" value="InterPro"/>
</dbReference>
<organism evidence="12 13">
    <name type="scientific">Smittium mucronatum</name>
    <dbReference type="NCBI Taxonomy" id="133383"/>
    <lineage>
        <taxon>Eukaryota</taxon>
        <taxon>Fungi</taxon>
        <taxon>Fungi incertae sedis</taxon>
        <taxon>Zoopagomycota</taxon>
        <taxon>Kickxellomycotina</taxon>
        <taxon>Harpellomycetes</taxon>
        <taxon>Harpellales</taxon>
        <taxon>Legeriomycetaceae</taxon>
        <taxon>Smittium</taxon>
    </lineage>
</organism>
<evidence type="ECO:0000256" key="5">
    <source>
        <dbReference type="ARBA" id="ARBA00022526"/>
    </source>
</evidence>
<dbReference type="InterPro" id="IPR022674">
    <property type="entry name" value="G6P_DH_NAD-bd"/>
</dbReference>
<evidence type="ECO:0000256" key="4">
    <source>
        <dbReference type="ARBA" id="ARBA00020444"/>
    </source>
</evidence>
<evidence type="ECO:0000256" key="1">
    <source>
        <dbReference type="ARBA" id="ARBA00004937"/>
    </source>
</evidence>
<evidence type="ECO:0000313" key="12">
    <source>
        <dbReference type="EMBL" id="OLY78967.1"/>
    </source>
</evidence>
<dbReference type="GO" id="GO:0009051">
    <property type="term" value="P:pentose-phosphate shunt, oxidative branch"/>
    <property type="evidence" value="ECO:0007669"/>
    <property type="project" value="TreeGrafter"/>
</dbReference>
<evidence type="ECO:0000256" key="2">
    <source>
        <dbReference type="ARBA" id="ARBA00009975"/>
    </source>
</evidence>
<comment type="pathway">
    <text evidence="1 9">Carbohydrate degradation; pentose phosphate pathway; D-ribulose 5-phosphate from D-glucose 6-phosphate (oxidative stage): step 1/3.</text>
</comment>
<dbReference type="EC" id="1.1.1.49" evidence="3 9"/>
<dbReference type="InterPro" id="IPR019796">
    <property type="entry name" value="G6P_DH_AS"/>
</dbReference>
<accession>A0A1R0GPZ9</accession>
<dbReference type="PRINTS" id="PR00079">
    <property type="entry name" value="G6PDHDRGNASE"/>
</dbReference>
<dbReference type="PANTHER" id="PTHR23429:SF0">
    <property type="entry name" value="GLUCOSE-6-PHOSPHATE 1-DEHYDROGENASE"/>
    <property type="match status" value="1"/>
</dbReference>
<feature type="domain" description="Glucose-6-phosphate dehydrogenase NAD-binding" evidence="10">
    <location>
        <begin position="21"/>
        <end position="207"/>
    </location>
</feature>
<comment type="function">
    <text evidence="9">Catalyzes the rate-limiting step of the oxidative pentose-phosphate pathway, which represents a route for the dissimilation of carbohydrates besides glycolysis.</text>
</comment>
<dbReference type="STRING" id="133383.A0A1R0GPZ9"/>
<gene>
    <name evidence="12" type="ORF">AYI68_g6974</name>
</gene>
<protein>
    <recommendedName>
        <fullName evidence="4 9">Glucose-6-phosphate 1-dehydrogenase</fullName>
        <ecNumber evidence="3 9">1.1.1.49</ecNumber>
    </recommendedName>
</protein>
<dbReference type="Gene3D" id="3.40.50.720">
    <property type="entry name" value="NAD(P)-binding Rossmann-like Domain"/>
    <property type="match status" value="1"/>
</dbReference>
<dbReference type="SUPFAM" id="SSF51735">
    <property type="entry name" value="NAD(P)-binding Rossmann-fold domains"/>
    <property type="match status" value="1"/>
</dbReference>
<dbReference type="EMBL" id="LSSL01005195">
    <property type="protein sequence ID" value="OLY78967.1"/>
    <property type="molecule type" value="Genomic_DNA"/>
</dbReference>
<evidence type="ECO:0000256" key="8">
    <source>
        <dbReference type="ARBA" id="ARBA00023277"/>
    </source>
</evidence>
<dbReference type="HAMAP" id="MF_00966">
    <property type="entry name" value="G6PD"/>
    <property type="match status" value="1"/>
</dbReference>
<dbReference type="NCBIfam" id="TIGR00871">
    <property type="entry name" value="zwf"/>
    <property type="match status" value="1"/>
</dbReference>
<keyword evidence="8 9" id="KW-0119">Carbohydrate metabolism</keyword>
<dbReference type="UniPathway" id="UPA00115">
    <property type="reaction ID" value="UER00408"/>
</dbReference>
<keyword evidence="6 9" id="KW-0521">NADP</keyword>
<comment type="catalytic activity">
    <reaction evidence="9">
        <text>D-glucose 6-phosphate + NADP(+) = 6-phospho-D-glucono-1,5-lactone + NADPH + H(+)</text>
        <dbReference type="Rhea" id="RHEA:15841"/>
        <dbReference type="ChEBI" id="CHEBI:15378"/>
        <dbReference type="ChEBI" id="CHEBI:57783"/>
        <dbReference type="ChEBI" id="CHEBI:57955"/>
        <dbReference type="ChEBI" id="CHEBI:58349"/>
        <dbReference type="ChEBI" id="CHEBI:61548"/>
        <dbReference type="EC" id="1.1.1.49"/>
    </reaction>
</comment>
<evidence type="ECO:0000259" key="11">
    <source>
        <dbReference type="Pfam" id="PF02781"/>
    </source>
</evidence>
<evidence type="ECO:0000256" key="9">
    <source>
        <dbReference type="RuleBase" id="RU362120"/>
    </source>
</evidence>
<dbReference type="Pfam" id="PF02781">
    <property type="entry name" value="G6PD_C"/>
    <property type="match status" value="1"/>
</dbReference>
<dbReference type="Pfam" id="PF00479">
    <property type="entry name" value="G6PD_N"/>
    <property type="match status" value="1"/>
</dbReference>
<dbReference type="GO" id="GO:0005829">
    <property type="term" value="C:cytosol"/>
    <property type="evidence" value="ECO:0007669"/>
    <property type="project" value="TreeGrafter"/>
</dbReference>
<keyword evidence="5 9" id="KW-0313">Glucose metabolism</keyword>
<comment type="caution">
    <text evidence="12">The sequence shown here is derived from an EMBL/GenBank/DDBJ whole genome shotgun (WGS) entry which is preliminary data.</text>
</comment>
<evidence type="ECO:0000256" key="6">
    <source>
        <dbReference type="ARBA" id="ARBA00022857"/>
    </source>
</evidence>
<evidence type="ECO:0000259" key="10">
    <source>
        <dbReference type="Pfam" id="PF00479"/>
    </source>
</evidence>
<dbReference type="AlphaFoldDB" id="A0A1R0GPZ9"/>
<dbReference type="InterPro" id="IPR001282">
    <property type="entry name" value="G6P_DH"/>
</dbReference>
<dbReference type="GO" id="GO:0006006">
    <property type="term" value="P:glucose metabolic process"/>
    <property type="evidence" value="ECO:0007669"/>
    <property type="project" value="UniProtKB-KW"/>
</dbReference>
<evidence type="ECO:0000313" key="13">
    <source>
        <dbReference type="Proteomes" id="UP000187455"/>
    </source>
</evidence>
<dbReference type="InterPro" id="IPR036291">
    <property type="entry name" value="NAD(P)-bd_dom_sf"/>
</dbReference>
<dbReference type="SUPFAM" id="SSF55347">
    <property type="entry name" value="Glyceraldehyde-3-phosphate dehydrogenase-like, C-terminal domain"/>
    <property type="match status" value="1"/>
</dbReference>
<dbReference type="PIRSF" id="PIRSF000110">
    <property type="entry name" value="G6PD"/>
    <property type="match status" value="1"/>
</dbReference>
<dbReference type="Proteomes" id="UP000187455">
    <property type="component" value="Unassembled WGS sequence"/>
</dbReference>
<name>A0A1R0GPZ9_9FUNG</name>
<evidence type="ECO:0000256" key="3">
    <source>
        <dbReference type="ARBA" id="ARBA00013019"/>
    </source>
</evidence>
<dbReference type="InterPro" id="IPR022675">
    <property type="entry name" value="G6P_DH_C"/>
</dbReference>